<dbReference type="PANTHER" id="PTHR19944">
    <property type="entry name" value="MHC CLASS II-RELATED"/>
    <property type="match status" value="1"/>
</dbReference>
<dbReference type="SUPFAM" id="SSF48726">
    <property type="entry name" value="Immunoglobulin"/>
    <property type="match status" value="1"/>
</dbReference>
<dbReference type="InterPro" id="IPR013783">
    <property type="entry name" value="Ig-like_fold"/>
</dbReference>
<dbReference type="OMA" id="QGESECH"/>
<evidence type="ECO:0000259" key="8">
    <source>
        <dbReference type="PROSITE" id="PS50835"/>
    </source>
</evidence>
<evidence type="ECO:0000256" key="6">
    <source>
        <dbReference type="SAM" id="Phobius"/>
    </source>
</evidence>
<keyword evidence="3 6" id="KW-1133">Transmembrane helix</keyword>
<accession>A0A3Q0RZI6</accession>
<dbReference type="GeneTree" id="ENSGT00950000183127"/>
<evidence type="ECO:0000256" key="1">
    <source>
        <dbReference type="ARBA" id="ARBA00004479"/>
    </source>
</evidence>
<dbReference type="Pfam" id="PF00969">
    <property type="entry name" value="MHC_II_beta"/>
    <property type="match status" value="1"/>
</dbReference>
<dbReference type="GO" id="GO:0042613">
    <property type="term" value="C:MHC class II protein complex"/>
    <property type="evidence" value="ECO:0007669"/>
    <property type="project" value="InterPro"/>
</dbReference>
<dbReference type="InterPro" id="IPR036179">
    <property type="entry name" value="Ig-like_dom_sf"/>
</dbReference>
<dbReference type="InterPro" id="IPR007110">
    <property type="entry name" value="Ig-like_dom"/>
</dbReference>
<dbReference type="SUPFAM" id="SSF54452">
    <property type="entry name" value="MHC antigen-recognition domain"/>
    <property type="match status" value="1"/>
</dbReference>
<dbReference type="InterPro" id="IPR050160">
    <property type="entry name" value="MHC/Immunoglobulin"/>
</dbReference>
<evidence type="ECO:0000313" key="9">
    <source>
        <dbReference type="Ensembl" id="ENSACIP00000015058.1"/>
    </source>
</evidence>
<keyword evidence="4" id="KW-1015">Disulfide bond</keyword>
<feature type="domain" description="Ig-like" evidence="8">
    <location>
        <begin position="100"/>
        <end position="201"/>
    </location>
</feature>
<keyword evidence="6" id="KW-0472">Membrane</keyword>
<feature type="signal peptide" evidence="7">
    <location>
        <begin position="1"/>
        <end position="21"/>
    </location>
</feature>
<feature type="chain" id="PRO_5018777078" description="Ig-like domain-containing protein" evidence="7">
    <location>
        <begin position="22"/>
        <end position="254"/>
    </location>
</feature>
<keyword evidence="10" id="KW-1185">Reference proteome</keyword>
<dbReference type="PROSITE" id="PS50835">
    <property type="entry name" value="IG_LIKE"/>
    <property type="match status" value="1"/>
</dbReference>
<dbReference type="InterPro" id="IPR000353">
    <property type="entry name" value="MHC_II_b_N"/>
</dbReference>
<evidence type="ECO:0000256" key="3">
    <source>
        <dbReference type="ARBA" id="ARBA00022989"/>
    </source>
</evidence>
<proteinExistence type="predicted"/>
<evidence type="ECO:0000256" key="2">
    <source>
        <dbReference type="ARBA" id="ARBA00022692"/>
    </source>
</evidence>
<organism evidence="9 10">
    <name type="scientific">Amphilophus citrinellus</name>
    <name type="common">Midas cichlid</name>
    <name type="synonym">Cichlasoma citrinellum</name>
    <dbReference type="NCBI Taxonomy" id="61819"/>
    <lineage>
        <taxon>Eukaryota</taxon>
        <taxon>Metazoa</taxon>
        <taxon>Chordata</taxon>
        <taxon>Craniata</taxon>
        <taxon>Vertebrata</taxon>
        <taxon>Euteleostomi</taxon>
        <taxon>Actinopterygii</taxon>
        <taxon>Neopterygii</taxon>
        <taxon>Teleostei</taxon>
        <taxon>Neoteleostei</taxon>
        <taxon>Acanthomorphata</taxon>
        <taxon>Ovalentaria</taxon>
        <taxon>Cichlomorphae</taxon>
        <taxon>Cichliformes</taxon>
        <taxon>Cichlidae</taxon>
        <taxon>New World cichlids</taxon>
        <taxon>Cichlasomatinae</taxon>
        <taxon>Heroini</taxon>
        <taxon>Amphilophus</taxon>
    </lineage>
</organism>
<reference evidence="9" key="1">
    <citation type="submission" date="2025-08" db="UniProtKB">
        <authorList>
            <consortium name="Ensembl"/>
        </authorList>
    </citation>
    <scope>IDENTIFICATION</scope>
</reference>
<dbReference type="Pfam" id="PF07654">
    <property type="entry name" value="C1-set"/>
    <property type="match status" value="1"/>
</dbReference>
<dbReference type="Gene3D" id="3.10.320.10">
    <property type="entry name" value="Class II Histocompatibility Antigen, M Beta Chain, Chain B, domain 1"/>
    <property type="match status" value="1"/>
</dbReference>
<evidence type="ECO:0000256" key="5">
    <source>
        <dbReference type="ARBA" id="ARBA00023180"/>
    </source>
</evidence>
<comment type="subcellular location">
    <subcellularLocation>
        <location evidence="1">Membrane</location>
        <topology evidence="1">Single-pass type I membrane protein</topology>
    </subcellularLocation>
</comment>
<evidence type="ECO:0000256" key="4">
    <source>
        <dbReference type="ARBA" id="ARBA00023157"/>
    </source>
</evidence>
<dbReference type="STRING" id="61819.ENSACIP00000015058"/>
<evidence type="ECO:0000256" key="7">
    <source>
        <dbReference type="SAM" id="SignalP"/>
    </source>
</evidence>
<feature type="transmembrane region" description="Helical" evidence="6">
    <location>
        <begin position="214"/>
        <end position="235"/>
    </location>
</feature>
<dbReference type="Gene3D" id="2.60.40.10">
    <property type="entry name" value="Immunoglobulins"/>
    <property type="match status" value="1"/>
</dbReference>
<dbReference type="InterPro" id="IPR014745">
    <property type="entry name" value="MHC_II_a/b_N"/>
</dbReference>
<name>A0A3Q0RZI6_AMPCI</name>
<dbReference type="GO" id="GO:0019882">
    <property type="term" value="P:antigen processing and presentation"/>
    <property type="evidence" value="ECO:0007669"/>
    <property type="project" value="InterPro"/>
</dbReference>
<dbReference type="Ensembl" id="ENSACIT00000015466.1">
    <property type="protein sequence ID" value="ENSACIP00000015058.1"/>
    <property type="gene ID" value="ENSACIG00000011683.1"/>
</dbReference>
<dbReference type="InterPro" id="IPR003597">
    <property type="entry name" value="Ig_C1-set"/>
</dbReference>
<protein>
    <recommendedName>
        <fullName evidence="8">Ig-like domain-containing protein</fullName>
    </recommendedName>
</protein>
<keyword evidence="7" id="KW-0732">Signal</keyword>
<dbReference type="SMART" id="SM00921">
    <property type="entry name" value="MHC_II_beta"/>
    <property type="match status" value="1"/>
</dbReference>
<dbReference type="AlphaFoldDB" id="A0A3Q0RZI6"/>
<dbReference type="PANTHER" id="PTHR19944:SF99">
    <property type="entry name" value="HLA CLASS II HISTOCOMPATIBILITY ANTIGEN, DRB1 BETA CHAIN"/>
    <property type="match status" value="1"/>
</dbReference>
<reference evidence="9" key="2">
    <citation type="submission" date="2025-09" db="UniProtKB">
        <authorList>
            <consortium name="Ensembl"/>
        </authorList>
    </citation>
    <scope>IDENTIFICATION</scope>
</reference>
<keyword evidence="2 6" id="KW-0812">Transmembrane</keyword>
<evidence type="ECO:0000313" key="10">
    <source>
        <dbReference type="Proteomes" id="UP000261340"/>
    </source>
</evidence>
<dbReference type="Proteomes" id="UP000261340">
    <property type="component" value="Unplaced"/>
</dbReference>
<sequence length="254" mass="28742">MSHAHRFFAFLMLFLVFSTEGAVYGHYSAHCQFSSYDGHDAVFLEQVYFNKLLLMQYNSSVGKAVGYTKTAQELADKFNSDESFISHQEWKISLCKSNAPQVYNVPLDLVEPDVWLRSVKVADSRHPAMLICSVYNFYPKQIRVMWLRDGKEATSDVTSTEELPDGNWFYQIHSYLEFTPKPGEKISCVVEHASLMEPKVYDWDPLPDTGMNKIIIGVAGMLLGLVFSVAGLSYYKKKTSGRVVVPTTEAGVYV</sequence>
<dbReference type="GO" id="GO:0006955">
    <property type="term" value="P:immune response"/>
    <property type="evidence" value="ECO:0007669"/>
    <property type="project" value="InterPro"/>
</dbReference>
<dbReference type="InterPro" id="IPR011162">
    <property type="entry name" value="MHC_I/II-like_Ag-recog"/>
</dbReference>
<dbReference type="NCBIfam" id="TIGR01167">
    <property type="entry name" value="LPXTG_anchor"/>
    <property type="match status" value="1"/>
</dbReference>
<dbReference type="SMART" id="SM00407">
    <property type="entry name" value="IGc1"/>
    <property type="match status" value="1"/>
</dbReference>
<keyword evidence="5" id="KW-0325">Glycoprotein</keyword>